<dbReference type="GO" id="GO:0005096">
    <property type="term" value="F:GTPase activator activity"/>
    <property type="evidence" value="ECO:0007669"/>
    <property type="project" value="InterPro"/>
</dbReference>
<reference evidence="6" key="3">
    <citation type="submission" date="2025-09" db="UniProtKB">
        <authorList>
            <consortium name="Ensembl"/>
        </authorList>
    </citation>
    <scope>IDENTIFICATION</scope>
</reference>
<feature type="region of interest" description="Disordered" evidence="5">
    <location>
        <begin position="1"/>
        <end position="21"/>
    </location>
</feature>
<keyword evidence="7" id="KW-1185">Reference proteome</keyword>
<evidence type="ECO:0000256" key="5">
    <source>
        <dbReference type="SAM" id="MobiDB-lite"/>
    </source>
</evidence>
<name>A0A4W5RLB4_9TELE</name>
<keyword evidence="3" id="KW-0963">Cytoplasm</keyword>
<dbReference type="InterPro" id="IPR046987">
    <property type="entry name" value="Myo9"/>
</dbReference>
<dbReference type="GO" id="GO:0005737">
    <property type="term" value="C:cytoplasm"/>
    <property type="evidence" value="ECO:0007669"/>
    <property type="project" value="UniProtKB-SubCell"/>
</dbReference>
<dbReference type="PANTHER" id="PTHR46184">
    <property type="entry name" value="UNCONVENTIONAL MYOSIN-IXB-LIKE PROTEIN"/>
    <property type="match status" value="1"/>
</dbReference>
<feature type="compositionally biased region" description="Basic and acidic residues" evidence="5">
    <location>
        <begin position="1"/>
        <end position="12"/>
    </location>
</feature>
<dbReference type="Ensembl" id="ENSHHUT00000089445.1">
    <property type="protein sequence ID" value="ENSHHUP00000086733.1"/>
    <property type="gene ID" value="ENSHHUG00000050182.1"/>
</dbReference>
<dbReference type="Proteomes" id="UP000314982">
    <property type="component" value="Unassembled WGS sequence"/>
</dbReference>
<comment type="subcellular location">
    <subcellularLocation>
        <location evidence="2">Cytoplasm</location>
    </subcellularLocation>
    <subcellularLocation>
        <location evidence="1">Membrane</location>
    </subcellularLocation>
</comment>
<dbReference type="AlphaFoldDB" id="A0A4W5RLB4"/>
<organism evidence="6 7">
    <name type="scientific">Hucho hucho</name>
    <name type="common">huchen</name>
    <dbReference type="NCBI Taxonomy" id="62062"/>
    <lineage>
        <taxon>Eukaryota</taxon>
        <taxon>Metazoa</taxon>
        <taxon>Chordata</taxon>
        <taxon>Craniata</taxon>
        <taxon>Vertebrata</taxon>
        <taxon>Euteleostomi</taxon>
        <taxon>Actinopterygii</taxon>
        <taxon>Neopterygii</taxon>
        <taxon>Teleostei</taxon>
        <taxon>Protacanthopterygii</taxon>
        <taxon>Salmoniformes</taxon>
        <taxon>Salmonidae</taxon>
        <taxon>Salmoninae</taxon>
        <taxon>Hucho</taxon>
    </lineage>
</organism>
<dbReference type="GO" id="GO:0035556">
    <property type="term" value="P:intracellular signal transduction"/>
    <property type="evidence" value="ECO:0007669"/>
    <property type="project" value="InterPro"/>
</dbReference>
<evidence type="ECO:0000313" key="7">
    <source>
        <dbReference type="Proteomes" id="UP000314982"/>
    </source>
</evidence>
<dbReference type="GO" id="GO:0000146">
    <property type="term" value="F:microfilament motor activity"/>
    <property type="evidence" value="ECO:0007669"/>
    <property type="project" value="InterPro"/>
</dbReference>
<keyword evidence="4" id="KW-0472">Membrane</keyword>
<evidence type="ECO:0000256" key="2">
    <source>
        <dbReference type="ARBA" id="ARBA00004496"/>
    </source>
</evidence>
<dbReference type="GO" id="GO:0044295">
    <property type="term" value="C:axonal growth cone"/>
    <property type="evidence" value="ECO:0007669"/>
    <property type="project" value="TreeGrafter"/>
</dbReference>
<proteinExistence type="predicted"/>
<accession>A0A4W5RLB4</accession>
<dbReference type="GO" id="GO:0005884">
    <property type="term" value="C:actin filament"/>
    <property type="evidence" value="ECO:0007669"/>
    <property type="project" value="TreeGrafter"/>
</dbReference>
<dbReference type="GeneTree" id="ENSGT00940000154905"/>
<reference evidence="7" key="1">
    <citation type="submission" date="2018-06" db="EMBL/GenBank/DDBJ databases">
        <title>Genome assembly of Danube salmon.</title>
        <authorList>
            <person name="Macqueen D.J."/>
            <person name="Gundappa M.K."/>
        </authorList>
    </citation>
    <scope>NUCLEOTIDE SEQUENCE [LARGE SCALE GENOMIC DNA]</scope>
</reference>
<dbReference type="STRING" id="62062.ENSHHUP00000086733"/>
<dbReference type="GO" id="GO:0016020">
    <property type="term" value="C:membrane"/>
    <property type="evidence" value="ECO:0007669"/>
    <property type="project" value="UniProtKB-SubCell"/>
</dbReference>
<evidence type="ECO:0000256" key="4">
    <source>
        <dbReference type="ARBA" id="ARBA00023136"/>
    </source>
</evidence>
<protein>
    <submittedName>
        <fullName evidence="6">Uncharacterized protein</fullName>
    </submittedName>
</protein>
<sequence>MGTRGRETKENKVPSPKVRRRRSVKISSVALEPAQWGNDALHILTSTHDYRSMNDFLMKKISDLDSEDCQKDTLVDVVFKKALKEFRLNIFNSYSTALAVSTTMDMYCCFTWLWFTLGFCSHLGALQWQPSLT</sequence>
<evidence type="ECO:0000256" key="3">
    <source>
        <dbReference type="ARBA" id="ARBA00022490"/>
    </source>
</evidence>
<reference evidence="6" key="2">
    <citation type="submission" date="2025-08" db="UniProtKB">
        <authorList>
            <consortium name="Ensembl"/>
        </authorList>
    </citation>
    <scope>IDENTIFICATION</scope>
</reference>
<dbReference type="PANTHER" id="PTHR46184:SF3">
    <property type="entry name" value="UNCONVENTIONAL MYOSIN-IXA"/>
    <property type="match status" value="1"/>
</dbReference>
<evidence type="ECO:0000313" key="6">
    <source>
        <dbReference type="Ensembl" id="ENSHHUP00000086733.1"/>
    </source>
</evidence>
<dbReference type="GO" id="GO:0045198">
    <property type="term" value="P:establishment of epithelial cell apical/basal polarity"/>
    <property type="evidence" value="ECO:0007669"/>
    <property type="project" value="TreeGrafter"/>
</dbReference>
<dbReference type="GO" id="GO:0051015">
    <property type="term" value="F:actin filament binding"/>
    <property type="evidence" value="ECO:0007669"/>
    <property type="project" value="TreeGrafter"/>
</dbReference>
<evidence type="ECO:0000256" key="1">
    <source>
        <dbReference type="ARBA" id="ARBA00004370"/>
    </source>
</evidence>